<reference evidence="2 3" key="1">
    <citation type="submission" date="2023-12" db="EMBL/GenBank/DDBJ databases">
        <title>Baltic Sea Cyanobacteria.</title>
        <authorList>
            <person name="Delbaje E."/>
            <person name="Fewer D.P."/>
            <person name="Shishido T.K."/>
        </authorList>
    </citation>
    <scope>NUCLEOTIDE SEQUENCE [LARGE SCALE GENOMIC DNA]</scope>
    <source>
        <strain evidence="2 3">UHCC 0139</strain>
    </source>
</reference>
<keyword evidence="3" id="KW-1185">Reference proteome</keyword>
<dbReference type="Proteomes" id="UP001304461">
    <property type="component" value="Unassembled WGS sequence"/>
</dbReference>
<dbReference type="InterPro" id="IPR025067">
    <property type="entry name" value="DUF4079"/>
</dbReference>
<feature type="transmembrane region" description="Helical" evidence="1">
    <location>
        <begin position="64"/>
        <end position="85"/>
    </location>
</feature>
<evidence type="ECO:0000313" key="3">
    <source>
        <dbReference type="Proteomes" id="UP001304461"/>
    </source>
</evidence>
<dbReference type="Pfam" id="PF13301">
    <property type="entry name" value="DUF4079"/>
    <property type="match status" value="1"/>
</dbReference>
<keyword evidence="1" id="KW-0472">Membrane</keyword>
<dbReference type="PANTHER" id="PTHR34679">
    <property type="match status" value="1"/>
</dbReference>
<keyword evidence="1" id="KW-1133">Transmembrane helix</keyword>
<feature type="transmembrane region" description="Helical" evidence="1">
    <location>
        <begin position="128"/>
        <end position="149"/>
    </location>
</feature>
<accession>A0ABU5RUA3</accession>
<feature type="transmembrane region" description="Helical" evidence="1">
    <location>
        <begin position="15"/>
        <end position="36"/>
    </location>
</feature>
<name>A0ABU5RUA3_9CYAN</name>
<evidence type="ECO:0000313" key="2">
    <source>
        <dbReference type="EMBL" id="MEA5391328.1"/>
    </source>
</evidence>
<proteinExistence type="predicted"/>
<evidence type="ECO:0000256" key="1">
    <source>
        <dbReference type="SAM" id="Phobius"/>
    </source>
</evidence>
<dbReference type="PANTHER" id="PTHR34679:SF2">
    <property type="entry name" value="OS02G0122500 PROTEIN"/>
    <property type="match status" value="1"/>
</dbReference>
<dbReference type="EMBL" id="JAYGHX010000004">
    <property type="protein sequence ID" value="MEA5391328.1"/>
    <property type="molecule type" value="Genomic_DNA"/>
</dbReference>
<keyword evidence="1" id="KW-0812">Transmembrane</keyword>
<comment type="caution">
    <text evidence="2">The sequence shown here is derived from an EMBL/GenBank/DDBJ whole genome shotgun (WGS) entry which is preliminary data.</text>
</comment>
<sequence length="158" mass="16832">MFAALPASIAFGLNFAHPLLMWVLLGLAGYAMVLGIKAKKTRTASAEDRKELIKGQFAKRHFQFGSIVLALMVLGCVGGMAVTYINNGKLFVSPHLLVGLGMLSLIALAASLSPLMQAGNLIARKVHVGLNMTLMTLFLWQAVSGMQIVNKILTAPAP</sequence>
<organism evidence="2 3">
    <name type="scientific">Cyanobium gracile UHCC 0139</name>
    <dbReference type="NCBI Taxonomy" id="3110308"/>
    <lineage>
        <taxon>Bacteria</taxon>
        <taxon>Bacillati</taxon>
        <taxon>Cyanobacteriota</taxon>
        <taxon>Cyanophyceae</taxon>
        <taxon>Synechococcales</taxon>
        <taxon>Prochlorococcaceae</taxon>
        <taxon>Cyanobium</taxon>
    </lineage>
</organism>
<dbReference type="RefSeq" id="WP_323305438.1">
    <property type="nucleotide sequence ID" value="NZ_JAYGHX010000004.1"/>
</dbReference>
<gene>
    <name evidence="2" type="ORF">VB738_08655</name>
</gene>
<feature type="transmembrane region" description="Helical" evidence="1">
    <location>
        <begin position="97"/>
        <end position="116"/>
    </location>
</feature>
<protein>
    <submittedName>
        <fullName evidence="2">DUF4079 domain-containing protein</fullName>
    </submittedName>
</protein>